<evidence type="ECO:0000256" key="1">
    <source>
        <dbReference type="ARBA" id="ARBA00022679"/>
    </source>
</evidence>
<dbReference type="PROSITE" id="PS51186">
    <property type="entry name" value="GNAT"/>
    <property type="match status" value="1"/>
</dbReference>
<dbReference type="CDD" id="cd04301">
    <property type="entry name" value="NAT_SF"/>
    <property type="match status" value="1"/>
</dbReference>
<accession>A0A9D2F970</accession>
<reference evidence="4" key="2">
    <citation type="submission" date="2021-04" db="EMBL/GenBank/DDBJ databases">
        <authorList>
            <person name="Gilroy R."/>
        </authorList>
    </citation>
    <scope>NUCLEOTIDE SEQUENCE</scope>
    <source>
        <strain evidence="4">CHK172-16539</strain>
    </source>
</reference>
<dbReference type="SUPFAM" id="SSF55729">
    <property type="entry name" value="Acyl-CoA N-acyltransferases (Nat)"/>
    <property type="match status" value="1"/>
</dbReference>
<gene>
    <name evidence="4" type="ORF">IAA20_10075</name>
</gene>
<dbReference type="InterPro" id="IPR016181">
    <property type="entry name" value="Acyl_CoA_acyltransferase"/>
</dbReference>
<reference evidence="4" key="1">
    <citation type="journal article" date="2021" name="PeerJ">
        <title>Extensive microbial diversity within the chicken gut microbiome revealed by metagenomics and culture.</title>
        <authorList>
            <person name="Gilroy R."/>
            <person name="Ravi A."/>
            <person name="Getino M."/>
            <person name="Pursley I."/>
            <person name="Horton D.L."/>
            <person name="Alikhan N.F."/>
            <person name="Baker D."/>
            <person name="Gharbi K."/>
            <person name="Hall N."/>
            <person name="Watson M."/>
            <person name="Adriaenssens E.M."/>
            <person name="Foster-Nyarko E."/>
            <person name="Jarju S."/>
            <person name="Secka A."/>
            <person name="Antonio M."/>
            <person name="Oren A."/>
            <person name="Chaudhuri R.R."/>
            <person name="La Ragione R."/>
            <person name="Hildebrand F."/>
            <person name="Pallen M.J."/>
        </authorList>
    </citation>
    <scope>NUCLEOTIDE SEQUENCE</scope>
    <source>
        <strain evidence="4">CHK172-16539</strain>
    </source>
</reference>
<comment type="caution">
    <text evidence="4">The sequence shown here is derived from an EMBL/GenBank/DDBJ whole genome shotgun (WGS) entry which is preliminary data.</text>
</comment>
<dbReference type="PANTHER" id="PTHR43800:SF1">
    <property type="entry name" value="PEPTIDYL-LYSINE N-ACETYLTRANSFERASE YJAB"/>
    <property type="match status" value="1"/>
</dbReference>
<dbReference type="PANTHER" id="PTHR43800">
    <property type="entry name" value="PEPTIDYL-LYSINE N-ACETYLTRANSFERASE YJAB"/>
    <property type="match status" value="1"/>
</dbReference>
<dbReference type="Pfam" id="PF13508">
    <property type="entry name" value="Acetyltransf_7"/>
    <property type="match status" value="1"/>
</dbReference>
<dbReference type="Gene3D" id="3.40.630.30">
    <property type="match status" value="1"/>
</dbReference>
<organism evidence="4 5">
    <name type="scientific">Candidatus Enterococcus avicola</name>
    <dbReference type="NCBI Taxonomy" id="2838561"/>
    <lineage>
        <taxon>Bacteria</taxon>
        <taxon>Bacillati</taxon>
        <taxon>Bacillota</taxon>
        <taxon>Bacilli</taxon>
        <taxon>Lactobacillales</taxon>
        <taxon>Enterococcaceae</taxon>
        <taxon>Enterococcus</taxon>
    </lineage>
</organism>
<dbReference type="EMBL" id="DXBN01000234">
    <property type="protein sequence ID" value="HIZ54277.1"/>
    <property type="molecule type" value="Genomic_DNA"/>
</dbReference>
<keyword evidence="1" id="KW-0808">Transferase</keyword>
<evidence type="ECO:0000313" key="5">
    <source>
        <dbReference type="Proteomes" id="UP000824063"/>
    </source>
</evidence>
<dbReference type="GO" id="GO:0016747">
    <property type="term" value="F:acyltransferase activity, transferring groups other than amino-acyl groups"/>
    <property type="evidence" value="ECO:0007669"/>
    <property type="project" value="InterPro"/>
</dbReference>
<keyword evidence="2" id="KW-0012">Acyltransferase</keyword>
<dbReference type="AlphaFoldDB" id="A0A9D2F970"/>
<sequence>MFRKAAKEDVPVLEKILTEAWRQTYQKLYTTAYIERVIEEFYNPTRLIDEVTHFSKDWSGYYVYEVEDKIVGCIAGGIEAEGVGSVYVLYLDPTEKRKGYGSQLLNHFTMMQKKTEGIGTQTVSVAENNQMGLPFYYKMGFIEKMKQKSRSSLENEDYQTLILTREV</sequence>
<evidence type="ECO:0000313" key="4">
    <source>
        <dbReference type="EMBL" id="HIZ54277.1"/>
    </source>
</evidence>
<evidence type="ECO:0000259" key="3">
    <source>
        <dbReference type="PROSITE" id="PS51186"/>
    </source>
</evidence>
<proteinExistence type="predicted"/>
<dbReference type="Proteomes" id="UP000824063">
    <property type="component" value="Unassembled WGS sequence"/>
</dbReference>
<feature type="domain" description="N-acetyltransferase" evidence="3">
    <location>
        <begin position="1"/>
        <end position="162"/>
    </location>
</feature>
<protein>
    <submittedName>
        <fullName evidence="4">GNAT family N-acetyltransferase</fullName>
    </submittedName>
</protein>
<evidence type="ECO:0000256" key="2">
    <source>
        <dbReference type="ARBA" id="ARBA00023315"/>
    </source>
</evidence>
<dbReference type="InterPro" id="IPR000182">
    <property type="entry name" value="GNAT_dom"/>
</dbReference>
<name>A0A9D2F970_9ENTE</name>